<sequence length="64" mass="7279">MLSLDCVSKNLLFFGEIWSVVEIAIPLVISVPLITLVLQNSSSIKHEAQFWESFQVTGDWRDID</sequence>
<reference evidence="2" key="1">
    <citation type="submission" date="2016-11" db="UniProtKB">
        <authorList>
            <consortium name="WormBaseParasite"/>
        </authorList>
    </citation>
    <scope>IDENTIFICATION</scope>
    <source>
        <strain evidence="2">pt0022</strain>
    </source>
</reference>
<organism evidence="2">
    <name type="scientific">Wuchereria bancrofti</name>
    <dbReference type="NCBI Taxonomy" id="6293"/>
    <lineage>
        <taxon>Eukaryota</taxon>
        <taxon>Metazoa</taxon>
        <taxon>Ecdysozoa</taxon>
        <taxon>Nematoda</taxon>
        <taxon>Chromadorea</taxon>
        <taxon>Rhabditida</taxon>
        <taxon>Spirurina</taxon>
        <taxon>Spiruromorpha</taxon>
        <taxon>Filarioidea</taxon>
        <taxon>Onchocercidae</taxon>
        <taxon>Wuchereria</taxon>
    </lineage>
</organism>
<keyword evidence="1" id="KW-0472">Membrane</keyword>
<name>A0A1I8EU68_WUCBA</name>
<evidence type="ECO:0000256" key="1">
    <source>
        <dbReference type="SAM" id="Phobius"/>
    </source>
</evidence>
<dbReference type="WBParaSite" id="maker-PairedContig_5258-snap-gene-0.6-mRNA-1">
    <property type="protein sequence ID" value="maker-PairedContig_5258-snap-gene-0.6-mRNA-1"/>
    <property type="gene ID" value="maker-PairedContig_5258-snap-gene-0.6"/>
</dbReference>
<protein>
    <submittedName>
        <fullName evidence="2">Uncharacterized protein</fullName>
    </submittedName>
</protein>
<accession>A0A1I8EU68</accession>
<evidence type="ECO:0000313" key="2">
    <source>
        <dbReference type="WBParaSite" id="maker-PairedContig_5258-snap-gene-0.6-mRNA-1"/>
    </source>
</evidence>
<keyword evidence="1" id="KW-1133">Transmembrane helix</keyword>
<keyword evidence="1" id="KW-0812">Transmembrane</keyword>
<feature type="transmembrane region" description="Helical" evidence="1">
    <location>
        <begin position="17"/>
        <end position="38"/>
    </location>
</feature>
<dbReference type="STRING" id="6293.A0A1I8EU68"/>
<proteinExistence type="predicted"/>
<dbReference type="AlphaFoldDB" id="A0A1I8EU68"/>